<dbReference type="Pfam" id="PF03631">
    <property type="entry name" value="Virul_fac_BrkB"/>
    <property type="match status" value="1"/>
</dbReference>
<evidence type="ECO:0000256" key="5">
    <source>
        <dbReference type="ARBA" id="ARBA00023136"/>
    </source>
</evidence>
<proteinExistence type="predicted"/>
<comment type="subcellular location">
    <subcellularLocation>
        <location evidence="1">Cell membrane</location>
        <topology evidence="1">Multi-pass membrane protein</topology>
    </subcellularLocation>
</comment>
<dbReference type="AlphaFoldDB" id="A0A848KSR2"/>
<keyword evidence="8" id="KW-1185">Reference proteome</keyword>
<dbReference type="PANTHER" id="PTHR30213:SF1">
    <property type="entry name" value="INNER MEMBRANE PROTEIN YHJD"/>
    <property type="match status" value="1"/>
</dbReference>
<feature type="transmembrane region" description="Helical" evidence="6">
    <location>
        <begin position="175"/>
        <end position="195"/>
    </location>
</feature>
<keyword evidence="5 6" id="KW-0472">Membrane</keyword>
<reference evidence="7 8" key="2">
    <citation type="submission" date="2020-06" db="EMBL/GenBank/DDBJ databases">
        <title>Antribacter stalactiti gen. nov., sp. nov., a new member of the family Nacardiaceae isolated from a cave.</title>
        <authorList>
            <person name="Kim I.S."/>
        </authorList>
    </citation>
    <scope>NUCLEOTIDE SEQUENCE [LARGE SCALE GENOMIC DNA]</scope>
    <source>
        <strain evidence="7 8">YC2-7</strain>
    </source>
</reference>
<name>A0A848KSR2_9NOCA</name>
<protein>
    <submittedName>
        <fullName evidence="7">YihY/virulence factor BrkB family protein</fullName>
    </submittedName>
</protein>
<evidence type="ECO:0000256" key="2">
    <source>
        <dbReference type="ARBA" id="ARBA00022475"/>
    </source>
</evidence>
<evidence type="ECO:0000313" key="7">
    <source>
        <dbReference type="EMBL" id="NMN99542.1"/>
    </source>
</evidence>
<feature type="transmembrane region" description="Helical" evidence="6">
    <location>
        <begin position="98"/>
        <end position="122"/>
    </location>
</feature>
<keyword evidence="2" id="KW-1003">Cell membrane</keyword>
<dbReference type="Proteomes" id="UP000535543">
    <property type="component" value="Unassembled WGS sequence"/>
</dbReference>
<evidence type="ECO:0000256" key="4">
    <source>
        <dbReference type="ARBA" id="ARBA00022989"/>
    </source>
</evidence>
<dbReference type="PANTHER" id="PTHR30213">
    <property type="entry name" value="INNER MEMBRANE PROTEIN YHJD"/>
    <property type="match status" value="1"/>
</dbReference>
<gene>
    <name evidence="7" type="ORF">FGL95_31445</name>
</gene>
<feature type="transmembrane region" description="Helical" evidence="6">
    <location>
        <begin position="33"/>
        <end position="54"/>
    </location>
</feature>
<reference evidence="7 8" key="1">
    <citation type="submission" date="2019-05" db="EMBL/GenBank/DDBJ databases">
        <authorList>
            <person name="Lee S.D."/>
        </authorList>
    </citation>
    <scope>NUCLEOTIDE SEQUENCE [LARGE SCALE GENOMIC DNA]</scope>
    <source>
        <strain evidence="7 8">YC2-7</strain>
    </source>
</reference>
<comment type="caution">
    <text evidence="7">The sequence shown here is derived from an EMBL/GenBank/DDBJ whole genome shotgun (WGS) entry which is preliminary data.</text>
</comment>
<dbReference type="InterPro" id="IPR017039">
    <property type="entry name" value="Virul_fac_BrkB"/>
</dbReference>
<evidence type="ECO:0000256" key="6">
    <source>
        <dbReference type="SAM" id="Phobius"/>
    </source>
</evidence>
<organism evidence="7 8">
    <name type="scientific">Antrihabitans stalactiti</name>
    <dbReference type="NCBI Taxonomy" id="2584121"/>
    <lineage>
        <taxon>Bacteria</taxon>
        <taxon>Bacillati</taxon>
        <taxon>Actinomycetota</taxon>
        <taxon>Actinomycetes</taxon>
        <taxon>Mycobacteriales</taxon>
        <taxon>Nocardiaceae</taxon>
        <taxon>Antrihabitans</taxon>
    </lineage>
</organism>
<keyword evidence="3 6" id="KW-0812">Transmembrane</keyword>
<feature type="transmembrane region" description="Helical" evidence="6">
    <location>
        <begin position="241"/>
        <end position="263"/>
    </location>
</feature>
<sequence>MNVAQQLDALQQRHPALSFPIGVLYKFIDDQGVYLAALITYYGFVALFPLLYLLSTVLGFVLAGNPELQQQITESALSHFPVIGDDLNEPARIGGGPLGLVIGVLGSLYGGLGVALAFQNAMNTAWSVPRHLRPNPIVARGQGLLLLGTVGLGILATASISGVGVLASIGGLPRILILFATLVANSILFVIAFKLTTARKLTVAEVAPGAIAAATLWQLLQSFGAIYVAKVVQSASAVNGVFAIVLGLLAFLFLAAAVVVWSVEINVVRVDRLYPRALLAPFTDNVDLAVGDKRAFRDFAQAQRAHLQQDIHVTFDDREEKEPD</sequence>
<dbReference type="EMBL" id="VCQU01000020">
    <property type="protein sequence ID" value="NMN99542.1"/>
    <property type="molecule type" value="Genomic_DNA"/>
</dbReference>
<accession>A0A848KSR2</accession>
<feature type="transmembrane region" description="Helical" evidence="6">
    <location>
        <begin position="207"/>
        <end position="229"/>
    </location>
</feature>
<evidence type="ECO:0000313" key="8">
    <source>
        <dbReference type="Proteomes" id="UP000535543"/>
    </source>
</evidence>
<feature type="transmembrane region" description="Helical" evidence="6">
    <location>
        <begin position="143"/>
        <end position="169"/>
    </location>
</feature>
<evidence type="ECO:0000256" key="1">
    <source>
        <dbReference type="ARBA" id="ARBA00004651"/>
    </source>
</evidence>
<keyword evidence="4 6" id="KW-1133">Transmembrane helix</keyword>
<dbReference type="GO" id="GO:0005886">
    <property type="term" value="C:plasma membrane"/>
    <property type="evidence" value="ECO:0007669"/>
    <property type="project" value="UniProtKB-SubCell"/>
</dbReference>
<dbReference type="RefSeq" id="WP_169594909.1">
    <property type="nucleotide sequence ID" value="NZ_VCQU01000020.1"/>
</dbReference>
<evidence type="ECO:0000256" key="3">
    <source>
        <dbReference type="ARBA" id="ARBA00022692"/>
    </source>
</evidence>